<keyword evidence="1" id="KW-0472">Membrane</keyword>
<dbReference type="EMBL" id="JACOZA010000084">
    <property type="protein sequence ID" value="MBI2097188.1"/>
    <property type="molecule type" value="Genomic_DNA"/>
</dbReference>
<keyword evidence="1" id="KW-0812">Transmembrane</keyword>
<evidence type="ECO:0000313" key="2">
    <source>
        <dbReference type="EMBL" id="MBI2097188.1"/>
    </source>
</evidence>
<accession>A0A931SC51</accession>
<sequence length="190" mass="21887">MKIRFSAVSKFYLALAMAVIVLPVTFYLLPFYFFTKIRDSANQIETARRGLFLNDKRLENSRIEEETLAKRSQELAAIHNYFFSEKEPLRIIETAEGMAKTASVGIEVNVIETKDNFARFRFSVVGTYPHVISFVRLLENAPIYFEVENYWLERLSPQSIGVEDRIGTESQKTNPPEIRATVTVKTYTAE</sequence>
<dbReference type="AlphaFoldDB" id="A0A931SC51"/>
<protein>
    <submittedName>
        <fullName evidence="2">Uncharacterized protein</fullName>
    </submittedName>
</protein>
<proteinExistence type="predicted"/>
<organism evidence="2 3">
    <name type="scientific">Candidatus Sungiibacteriota bacterium</name>
    <dbReference type="NCBI Taxonomy" id="2750080"/>
    <lineage>
        <taxon>Bacteria</taxon>
        <taxon>Candidatus Sungiibacteriota</taxon>
    </lineage>
</organism>
<feature type="transmembrane region" description="Helical" evidence="1">
    <location>
        <begin position="12"/>
        <end position="34"/>
    </location>
</feature>
<reference evidence="2" key="1">
    <citation type="submission" date="2020-07" db="EMBL/GenBank/DDBJ databases">
        <title>Huge and variable diversity of episymbiotic CPR bacteria and DPANN archaea in groundwater ecosystems.</title>
        <authorList>
            <person name="He C.Y."/>
            <person name="Keren R."/>
            <person name="Whittaker M."/>
            <person name="Farag I.F."/>
            <person name="Doudna J."/>
            <person name="Cate J.H.D."/>
            <person name="Banfield J.F."/>
        </authorList>
    </citation>
    <scope>NUCLEOTIDE SEQUENCE</scope>
    <source>
        <strain evidence="2">NC_groundwater_193_Ag_S-0.1um_51_7</strain>
    </source>
</reference>
<comment type="caution">
    <text evidence="2">The sequence shown here is derived from an EMBL/GenBank/DDBJ whole genome shotgun (WGS) entry which is preliminary data.</text>
</comment>
<name>A0A931SC51_9BACT</name>
<keyword evidence="1" id="KW-1133">Transmembrane helix</keyword>
<evidence type="ECO:0000313" key="3">
    <source>
        <dbReference type="Proteomes" id="UP000724148"/>
    </source>
</evidence>
<evidence type="ECO:0000256" key="1">
    <source>
        <dbReference type="SAM" id="Phobius"/>
    </source>
</evidence>
<dbReference type="Proteomes" id="UP000724148">
    <property type="component" value="Unassembled WGS sequence"/>
</dbReference>
<gene>
    <name evidence="2" type="ORF">HYT40_03535</name>
</gene>